<accession>A0AAE0U8I1</accession>
<comment type="caution">
    <text evidence="1">The sequence shown here is derived from an EMBL/GenBank/DDBJ whole genome shotgun (WGS) entry which is preliminary data.</text>
</comment>
<dbReference type="AlphaFoldDB" id="A0AAE0U8I1"/>
<dbReference type="EMBL" id="JAULSW010000001">
    <property type="protein sequence ID" value="KAK3394404.1"/>
    <property type="molecule type" value="Genomic_DNA"/>
</dbReference>
<reference evidence="1" key="2">
    <citation type="submission" date="2023-06" db="EMBL/GenBank/DDBJ databases">
        <authorList>
            <consortium name="Lawrence Berkeley National Laboratory"/>
            <person name="Haridas S."/>
            <person name="Hensen N."/>
            <person name="Bonometti L."/>
            <person name="Westerberg I."/>
            <person name="Brannstrom I.O."/>
            <person name="Guillou S."/>
            <person name="Cros-Aarteil S."/>
            <person name="Calhoun S."/>
            <person name="Kuo A."/>
            <person name="Mondo S."/>
            <person name="Pangilinan J."/>
            <person name="Riley R."/>
            <person name="LaButti K."/>
            <person name="Andreopoulos B."/>
            <person name="Lipzen A."/>
            <person name="Chen C."/>
            <person name="Yanf M."/>
            <person name="Daum C."/>
            <person name="Ng V."/>
            <person name="Clum A."/>
            <person name="Steindorff A."/>
            <person name="Ohm R."/>
            <person name="Martin F."/>
            <person name="Silar P."/>
            <person name="Natvig D."/>
            <person name="Lalanne C."/>
            <person name="Gautier V."/>
            <person name="Ament-velasquez S.L."/>
            <person name="Kruys A."/>
            <person name="Hutchinson M.I."/>
            <person name="Powell A.J."/>
            <person name="Barry K."/>
            <person name="Miller A.N."/>
            <person name="Grigoriev I.V."/>
            <person name="Debuchy R."/>
            <person name="Gladieux P."/>
            <person name="Thoren M.H."/>
            <person name="Johannesson H."/>
        </authorList>
    </citation>
    <scope>NUCLEOTIDE SEQUENCE</scope>
    <source>
        <strain evidence="1">CBS 232.78</strain>
    </source>
</reference>
<dbReference type="SUPFAM" id="SSF52540">
    <property type="entry name" value="P-loop containing nucleoside triphosphate hydrolases"/>
    <property type="match status" value="1"/>
</dbReference>
<gene>
    <name evidence="1" type="ORF">B0H63DRAFT_517536</name>
</gene>
<proteinExistence type="predicted"/>
<keyword evidence="2" id="KW-1185">Reference proteome</keyword>
<organism evidence="1 2">
    <name type="scientific">Podospora didyma</name>
    <dbReference type="NCBI Taxonomy" id="330526"/>
    <lineage>
        <taxon>Eukaryota</taxon>
        <taxon>Fungi</taxon>
        <taxon>Dikarya</taxon>
        <taxon>Ascomycota</taxon>
        <taxon>Pezizomycotina</taxon>
        <taxon>Sordariomycetes</taxon>
        <taxon>Sordariomycetidae</taxon>
        <taxon>Sordariales</taxon>
        <taxon>Podosporaceae</taxon>
        <taxon>Podospora</taxon>
    </lineage>
</organism>
<name>A0AAE0U8I1_9PEZI</name>
<protein>
    <recommendedName>
        <fullName evidence="3">ATPase AAA-type core domain-containing protein</fullName>
    </recommendedName>
</protein>
<dbReference type="PANTHER" id="PTHR46411">
    <property type="entry name" value="FAMILY ATPASE, PUTATIVE-RELATED"/>
    <property type="match status" value="1"/>
</dbReference>
<dbReference type="Proteomes" id="UP001285441">
    <property type="component" value="Unassembled WGS sequence"/>
</dbReference>
<evidence type="ECO:0000313" key="2">
    <source>
        <dbReference type="Proteomes" id="UP001285441"/>
    </source>
</evidence>
<dbReference type="InterPro" id="IPR027417">
    <property type="entry name" value="P-loop_NTPase"/>
</dbReference>
<dbReference type="PANTHER" id="PTHR46411:SF2">
    <property type="entry name" value="AAA+ ATPASE DOMAIN-CONTAINING PROTEIN"/>
    <property type="match status" value="1"/>
</dbReference>
<sequence>MSGGDSSGVIVDYSTASRLKKDVFQTLTLPQCLAEKHERPLYQITCGDMGTEPGVLEYQLQTGFLRAANWGAILLLEDVDMFFPELGFKDLKCNQLASIFLYHLGRSETLVLLTVRYVGQNLMGREPRIHLPLRLPDLSLVDQKRIWCSLIRGLRQFSLSESDENLLIKFIKDGLDAEREELEMMNGRQIQRAHDSNATLEWEGQGADVEP</sequence>
<evidence type="ECO:0008006" key="3">
    <source>
        <dbReference type="Google" id="ProtNLM"/>
    </source>
</evidence>
<reference evidence="1" key="1">
    <citation type="journal article" date="2023" name="Mol. Phylogenet. Evol.">
        <title>Genome-scale phylogeny and comparative genomics of the fungal order Sordariales.</title>
        <authorList>
            <person name="Hensen N."/>
            <person name="Bonometti L."/>
            <person name="Westerberg I."/>
            <person name="Brannstrom I.O."/>
            <person name="Guillou S."/>
            <person name="Cros-Aarteil S."/>
            <person name="Calhoun S."/>
            <person name="Haridas S."/>
            <person name="Kuo A."/>
            <person name="Mondo S."/>
            <person name="Pangilinan J."/>
            <person name="Riley R."/>
            <person name="LaButti K."/>
            <person name="Andreopoulos B."/>
            <person name="Lipzen A."/>
            <person name="Chen C."/>
            <person name="Yan M."/>
            <person name="Daum C."/>
            <person name="Ng V."/>
            <person name="Clum A."/>
            <person name="Steindorff A."/>
            <person name="Ohm R.A."/>
            <person name="Martin F."/>
            <person name="Silar P."/>
            <person name="Natvig D.O."/>
            <person name="Lalanne C."/>
            <person name="Gautier V."/>
            <person name="Ament-Velasquez S.L."/>
            <person name="Kruys A."/>
            <person name="Hutchinson M.I."/>
            <person name="Powell A.J."/>
            <person name="Barry K."/>
            <person name="Miller A.N."/>
            <person name="Grigoriev I.V."/>
            <person name="Debuchy R."/>
            <person name="Gladieux P."/>
            <person name="Hiltunen Thoren M."/>
            <person name="Johannesson H."/>
        </authorList>
    </citation>
    <scope>NUCLEOTIDE SEQUENCE</scope>
    <source>
        <strain evidence="1">CBS 232.78</strain>
    </source>
</reference>
<evidence type="ECO:0000313" key="1">
    <source>
        <dbReference type="EMBL" id="KAK3394404.1"/>
    </source>
</evidence>